<dbReference type="PROSITE" id="PS50893">
    <property type="entry name" value="ABC_TRANSPORTER_2"/>
    <property type="match status" value="1"/>
</dbReference>
<dbReference type="InterPro" id="IPR017871">
    <property type="entry name" value="ABC_transporter-like_CS"/>
</dbReference>
<feature type="domain" description="ABC transporter" evidence="5">
    <location>
        <begin position="4"/>
        <end position="242"/>
    </location>
</feature>
<dbReference type="Gene3D" id="3.40.50.300">
    <property type="entry name" value="P-loop containing nucleotide triphosphate hydrolases"/>
    <property type="match status" value="1"/>
</dbReference>
<dbReference type="PROSITE" id="PS00211">
    <property type="entry name" value="ABC_TRANSPORTER_1"/>
    <property type="match status" value="1"/>
</dbReference>
<keyword evidence="7" id="KW-1185">Reference proteome</keyword>
<dbReference type="RefSeq" id="WP_309310195.1">
    <property type="nucleotide sequence ID" value="NZ_CP133592.1"/>
</dbReference>
<dbReference type="GO" id="GO:0005524">
    <property type="term" value="F:ATP binding"/>
    <property type="evidence" value="ECO:0007669"/>
    <property type="project" value="UniProtKB-KW"/>
</dbReference>
<dbReference type="SUPFAM" id="SSF52540">
    <property type="entry name" value="P-loop containing nucleoside triphosphate hydrolases"/>
    <property type="match status" value="1"/>
</dbReference>
<evidence type="ECO:0000259" key="5">
    <source>
        <dbReference type="PROSITE" id="PS50893"/>
    </source>
</evidence>
<gene>
    <name evidence="6" type="ORF">RE474_09805</name>
</gene>
<dbReference type="PANTHER" id="PTHR46743:SF2">
    <property type="entry name" value="TEICHOIC ACIDS EXPORT ATP-BINDING PROTEIN TAGH"/>
    <property type="match status" value="1"/>
</dbReference>
<name>A0AA51UIY3_9EURY</name>
<organism evidence="6 7">
    <name type="scientific">Methanolobus sediminis</name>
    <dbReference type="NCBI Taxonomy" id="3072978"/>
    <lineage>
        <taxon>Archaea</taxon>
        <taxon>Methanobacteriati</taxon>
        <taxon>Methanobacteriota</taxon>
        <taxon>Stenosarchaea group</taxon>
        <taxon>Methanomicrobia</taxon>
        <taxon>Methanosarcinales</taxon>
        <taxon>Methanosarcinaceae</taxon>
        <taxon>Methanolobus</taxon>
    </lineage>
</organism>
<dbReference type="GO" id="GO:0140359">
    <property type="term" value="F:ABC-type transporter activity"/>
    <property type="evidence" value="ECO:0007669"/>
    <property type="project" value="InterPro"/>
</dbReference>
<dbReference type="GeneID" id="84233012"/>
<dbReference type="KEGG" id="mseb:RE474_09805"/>
<dbReference type="AlphaFoldDB" id="A0AA51UIY3"/>
<dbReference type="Proteomes" id="UP001182908">
    <property type="component" value="Chromosome"/>
</dbReference>
<sequence>MNVIEAKDVWKKYKIPHEKKTTLFETLYGNLKGNTSYESFTALKDINFTVKKGEWLGIIGHNGSGKSTLLKIIANTIRPTKGEMKVNGKITSFLELGVGFSPDLSAKENIIVYGAVMGLNSKEIESRIDHILEFGGLTRFKDTKLKNFSSGMIVRLAFSTAIQIEPEVLLLDEVLAVGDLDFQKKCFEVFDRYRSMDKTVVYVSHDLGTVQRFCDKVLLLNHGEQVGIGDSEEMINVYQSLI</sequence>
<reference evidence="6 7" key="1">
    <citation type="submission" date="2023-08" db="EMBL/GenBank/DDBJ databases">
        <title>Methanolobus mangrovi sp. nov. and Methanolobus sediminis sp. nov, two novel methylotrophic methanogens isolated from mangrove sediments in China.</title>
        <authorList>
            <person name="Zhou J."/>
        </authorList>
    </citation>
    <scope>NUCLEOTIDE SEQUENCE [LARGE SCALE GENOMIC DNA]</scope>
    <source>
        <strain evidence="6 7">FTZ6</strain>
    </source>
</reference>
<dbReference type="GO" id="GO:0016887">
    <property type="term" value="F:ATP hydrolysis activity"/>
    <property type="evidence" value="ECO:0007669"/>
    <property type="project" value="InterPro"/>
</dbReference>
<dbReference type="EMBL" id="CP133592">
    <property type="protein sequence ID" value="WMW24382.1"/>
    <property type="molecule type" value="Genomic_DNA"/>
</dbReference>
<comment type="similarity">
    <text evidence="1">Belongs to the ABC transporter superfamily.</text>
</comment>
<dbReference type="InterPro" id="IPR027417">
    <property type="entry name" value="P-loop_NTPase"/>
</dbReference>
<dbReference type="PANTHER" id="PTHR46743">
    <property type="entry name" value="TEICHOIC ACIDS EXPORT ATP-BINDING PROTEIN TAGH"/>
    <property type="match status" value="1"/>
</dbReference>
<evidence type="ECO:0000256" key="1">
    <source>
        <dbReference type="ARBA" id="ARBA00005417"/>
    </source>
</evidence>
<evidence type="ECO:0000256" key="2">
    <source>
        <dbReference type="ARBA" id="ARBA00022448"/>
    </source>
</evidence>
<keyword evidence="2" id="KW-0813">Transport</keyword>
<dbReference type="SMART" id="SM00382">
    <property type="entry name" value="AAA"/>
    <property type="match status" value="1"/>
</dbReference>
<evidence type="ECO:0000256" key="3">
    <source>
        <dbReference type="ARBA" id="ARBA00022741"/>
    </source>
</evidence>
<dbReference type="InterPro" id="IPR003439">
    <property type="entry name" value="ABC_transporter-like_ATP-bd"/>
</dbReference>
<keyword evidence="3" id="KW-0547">Nucleotide-binding</keyword>
<dbReference type="InterPro" id="IPR003593">
    <property type="entry name" value="AAA+_ATPase"/>
</dbReference>
<dbReference type="InterPro" id="IPR015860">
    <property type="entry name" value="ABC_transpr_TagH-like"/>
</dbReference>
<keyword evidence="4 6" id="KW-0067">ATP-binding</keyword>
<evidence type="ECO:0000313" key="7">
    <source>
        <dbReference type="Proteomes" id="UP001182908"/>
    </source>
</evidence>
<evidence type="ECO:0000313" key="6">
    <source>
        <dbReference type="EMBL" id="WMW24382.1"/>
    </source>
</evidence>
<protein>
    <submittedName>
        <fullName evidence="6">ABC transporter ATP-binding protein</fullName>
    </submittedName>
</protein>
<proteinExistence type="inferred from homology"/>
<dbReference type="Pfam" id="PF00005">
    <property type="entry name" value="ABC_tran"/>
    <property type="match status" value="1"/>
</dbReference>
<evidence type="ECO:0000256" key="4">
    <source>
        <dbReference type="ARBA" id="ARBA00022840"/>
    </source>
</evidence>
<dbReference type="GO" id="GO:0016020">
    <property type="term" value="C:membrane"/>
    <property type="evidence" value="ECO:0007669"/>
    <property type="project" value="InterPro"/>
</dbReference>
<accession>A0AA51UIY3</accession>
<dbReference type="CDD" id="cd03220">
    <property type="entry name" value="ABC_KpsT_Wzt"/>
    <property type="match status" value="1"/>
</dbReference>
<dbReference type="InterPro" id="IPR050683">
    <property type="entry name" value="Bact_Polysacc_Export_ATP-bd"/>
</dbReference>